<dbReference type="Pfam" id="PF00005">
    <property type="entry name" value="ABC_tran"/>
    <property type="match status" value="2"/>
</dbReference>
<dbReference type="GO" id="GO:0005524">
    <property type="term" value="F:ATP binding"/>
    <property type="evidence" value="ECO:0007669"/>
    <property type="project" value="UniProtKB-KW"/>
</dbReference>
<keyword evidence="2" id="KW-0813">Transport</keyword>
<dbReference type="PROSITE" id="PS50893">
    <property type="entry name" value="ABC_TRANSPORTER_2"/>
    <property type="match status" value="2"/>
</dbReference>
<dbReference type="EMBL" id="VCDX01000003">
    <property type="protein sequence ID" value="TYL13824.1"/>
    <property type="molecule type" value="Genomic_DNA"/>
</dbReference>
<keyword evidence="9" id="KW-0472">Membrane</keyword>
<evidence type="ECO:0000313" key="12">
    <source>
        <dbReference type="EMBL" id="TYL13824.1"/>
    </source>
</evidence>
<evidence type="ECO:0000313" key="13">
    <source>
        <dbReference type="Proteomes" id="UP000094598"/>
    </source>
</evidence>
<dbReference type="PANTHER" id="PTHR43790">
    <property type="entry name" value="CARBOHYDRATE TRANSPORT ATP-BINDING PROTEIN MG119-RELATED"/>
    <property type="match status" value="1"/>
</dbReference>
<sequence length="503" mass="55525">MPPGTELVLKMEGICKSFPGVKALDNVSFELRKGEIHALCGENGAGKSTLLKILAGIYQPDAGVYYIHDRQVCLKTIHEAKQNGIGLIPQEIELAPNMTVEENILMGQYPNRFGFIHQQEVHEKTLNLMAKLGEVTQGISLRTLVGDLSMGQKQLIEILRVLAFKVDILALDEPTSSLSEEEANQLFQLIADLRSQGISIIYVSHRLNEVFKVCDRVTVLKDGRYIGTRDIKETTREELIAMMVGRNLTAIQKDNAARDIETPVLLEVQGLTREPAFRDISFHVRAGEILGVFGIVGSGRTEVARAIFGLDRLERGTIKIKGKTVAIRSPREAVRLGLGMVPDDRRGLGLVLGATVCNNISLTILKRIARMGWVDRRQEKKEAVNFIGSLNIKTPSAMTVVDTLSGGNQQKVVVAKWLAARSQILIFDEPTRGIDVGAKREIYALMQKLAVEGKGIIMISSELPEILAISDRVLVFRDGSITKELENRPGLTEQEVLSYAIAK</sequence>
<evidence type="ECO:0000256" key="5">
    <source>
        <dbReference type="ARBA" id="ARBA00022737"/>
    </source>
</evidence>
<evidence type="ECO:0000256" key="4">
    <source>
        <dbReference type="ARBA" id="ARBA00022597"/>
    </source>
</evidence>
<evidence type="ECO:0000256" key="8">
    <source>
        <dbReference type="ARBA" id="ARBA00022967"/>
    </source>
</evidence>
<dbReference type="Proteomes" id="UP000094598">
    <property type="component" value="Chromosome"/>
</dbReference>
<evidence type="ECO:0000256" key="9">
    <source>
        <dbReference type="ARBA" id="ARBA00023136"/>
    </source>
</evidence>
<evidence type="ECO:0000313" key="14">
    <source>
        <dbReference type="Proteomes" id="UP000322283"/>
    </source>
</evidence>
<accession>A0AAC9MUD9</accession>
<dbReference type="EMBL" id="CP017019">
    <property type="protein sequence ID" value="AOQ23640.1"/>
    <property type="molecule type" value="Genomic_DNA"/>
</dbReference>
<dbReference type="SMART" id="SM00382">
    <property type="entry name" value="AAA"/>
    <property type="match status" value="2"/>
</dbReference>
<dbReference type="PROSITE" id="PS00211">
    <property type="entry name" value="ABC_TRANSPORTER_1"/>
    <property type="match status" value="1"/>
</dbReference>
<evidence type="ECO:0000256" key="1">
    <source>
        <dbReference type="ARBA" id="ARBA00004202"/>
    </source>
</evidence>
<dbReference type="InterPro" id="IPR003439">
    <property type="entry name" value="ABC_transporter-like_ATP-bd"/>
</dbReference>
<keyword evidence="14" id="KW-1185">Reference proteome</keyword>
<dbReference type="Gene3D" id="3.40.50.300">
    <property type="entry name" value="P-loop containing nucleotide triphosphate hydrolases"/>
    <property type="match status" value="2"/>
</dbReference>
<keyword evidence="8" id="KW-1278">Translocase</keyword>
<dbReference type="GO" id="GO:0016887">
    <property type="term" value="F:ATP hydrolysis activity"/>
    <property type="evidence" value="ECO:0007669"/>
    <property type="project" value="InterPro"/>
</dbReference>
<dbReference type="FunFam" id="3.40.50.300:FF:000127">
    <property type="entry name" value="Ribose import ATP-binding protein RbsA"/>
    <property type="match status" value="1"/>
</dbReference>
<reference evidence="11 13" key="1">
    <citation type="submission" date="2016-08" db="EMBL/GenBank/DDBJ databases">
        <title>Moorella thermoacetica DSM 103132.</title>
        <authorList>
            <person name="Jendresen C.B."/>
            <person name="Redl S.M."/>
            <person name="Jensen T.O."/>
            <person name="Nielsen A.T."/>
        </authorList>
    </citation>
    <scope>NUCLEOTIDE SEQUENCE [LARGE SCALE GENOMIC DNA]</scope>
    <source>
        <strain evidence="11 13">DSM 103132</strain>
    </source>
</reference>
<evidence type="ECO:0000256" key="6">
    <source>
        <dbReference type="ARBA" id="ARBA00022741"/>
    </source>
</evidence>
<dbReference type="GO" id="GO:0005886">
    <property type="term" value="C:plasma membrane"/>
    <property type="evidence" value="ECO:0007669"/>
    <property type="project" value="UniProtKB-SubCell"/>
</dbReference>
<reference evidence="12 14" key="2">
    <citation type="submission" date="2019-05" db="EMBL/GenBank/DDBJ databases">
        <title>Genome sequence of Moorella thermoacetica ATCC 33924.</title>
        <authorList>
            <person name="Poehlein A."/>
            <person name="Bengelsdorf F.R."/>
            <person name="Duerre P."/>
            <person name="Daniel R."/>
        </authorList>
    </citation>
    <scope>NUCLEOTIDE SEQUENCE [LARGE SCALE GENOMIC DNA]</scope>
    <source>
        <strain evidence="12 14">ATCC 33924</strain>
    </source>
</reference>
<dbReference type="CDD" id="cd03215">
    <property type="entry name" value="ABC_Carb_Monos_II"/>
    <property type="match status" value="1"/>
</dbReference>
<keyword evidence="3" id="KW-1003">Cell membrane</keyword>
<dbReference type="InterPro" id="IPR017871">
    <property type="entry name" value="ABC_transporter-like_CS"/>
</dbReference>
<dbReference type="PANTHER" id="PTHR43790:SF3">
    <property type="entry name" value="D-ALLOSE IMPORT ATP-BINDING PROTEIN ALSA-RELATED"/>
    <property type="match status" value="1"/>
</dbReference>
<dbReference type="Proteomes" id="UP000322283">
    <property type="component" value="Unassembled WGS sequence"/>
</dbReference>
<evidence type="ECO:0000256" key="3">
    <source>
        <dbReference type="ARBA" id="ARBA00022475"/>
    </source>
</evidence>
<feature type="domain" description="ABC transporter" evidence="10">
    <location>
        <begin position="9"/>
        <end position="247"/>
    </location>
</feature>
<proteinExistence type="predicted"/>
<keyword evidence="4" id="KW-0762">Sugar transport</keyword>
<dbReference type="InterPro" id="IPR027417">
    <property type="entry name" value="P-loop_NTPase"/>
</dbReference>
<dbReference type="SUPFAM" id="SSF52540">
    <property type="entry name" value="P-loop containing nucleoside triphosphate hydrolases"/>
    <property type="match status" value="2"/>
</dbReference>
<dbReference type="CDD" id="cd03216">
    <property type="entry name" value="ABC_Carb_Monos_I"/>
    <property type="match status" value="1"/>
</dbReference>
<keyword evidence="5" id="KW-0677">Repeat</keyword>
<name>A0AAC9MUD9_NEOTH</name>
<evidence type="ECO:0000313" key="11">
    <source>
        <dbReference type="EMBL" id="AOQ23640.1"/>
    </source>
</evidence>
<dbReference type="AlphaFoldDB" id="A0AAC9MUD9"/>
<evidence type="ECO:0000259" key="10">
    <source>
        <dbReference type="PROSITE" id="PS50893"/>
    </source>
</evidence>
<protein>
    <submittedName>
        <fullName evidence="11">Galactose/methyl galactoside import ATP-binding protein MglA</fullName>
        <ecNumber evidence="11">3.6.3.17</ecNumber>
    </submittedName>
</protein>
<comment type="subcellular location">
    <subcellularLocation>
        <location evidence="1">Cell membrane</location>
        <topology evidence="1">Peripheral membrane protein</topology>
    </subcellularLocation>
</comment>
<evidence type="ECO:0000256" key="2">
    <source>
        <dbReference type="ARBA" id="ARBA00022448"/>
    </source>
</evidence>
<feature type="domain" description="ABC transporter" evidence="10">
    <location>
        <begin position="260"/>
        <end position="503"/>
    </location>
</feature>
<dbReference type="InterPro" id="IPR003593">
    <property type="entry name" value="AAA+_ATPase"/>
</dbReference>
<keyword evidence="6" id="KW-0547">Nucleotide-binding</keyword>
<keyword evidence="11" id="KW-0378">Hydrolase</keyword>
<dbReference type="EC" id="3.6.3.17" evidence="11"/>
<evidence type="ECO:0000256" key="7">
    <source>
        <dbReference type="ARBA" id="ARBA00022840"/>
    </source>
</evidence>
<dbReference type="RefSeq" id="WP_069589046.1">
    <property type="nucleotide sequence ID" value="NZ_CP017019.1"/>
</dbReference>
<organism evidence="11 13">
    <name type="scientific">Neomoorella thermoacetica</name>
    <name type="common">Clostridium thermoaceticum</name>
    <dbReference type="NCBI Taxonomy" id="1525"/>
    <lineage>
        <taxon>Bacteria</taxon>
        <taxon>Bacillati</taxon>
        <taxon>Bacillota</taxon>
        <taxon>Clostridia</taxon>
        <taxon>Neomoorellales</taxon>
        <taxon>Neomoorellaceae</taxon>
        <taxon>Neomoorella</taxon>
    </lineage>
</organism>
<dbReference type="InterPro" id="IPR050107">
    <property type="entry name" value="ABC_carbohydrate_import_ATPase"/>
</dbReference>
<gene>
    <name evidence="11" type="primary">mglA_1</name>
    <name evidence="12" type="synonym">mglA_2</name>
    <name evidence="11" type="ORF">Maut_01190</name>
    <name evidence="12" type="ORF">MTAT_12220</name>
</gene>
<keyword evidence="7 11" id="KW-0067">ATP-binding</keyword>